<evidence type="ECO:0000313" key="5">
    <source>
        <dbReference type="Proteomes" id="UP000035704"/>
    </source>
</evidence>
<dbReference type="PATRIC" id="fig|84022.5.peg.1255"/>
<keyword evidence="3" id="KW-0408">Iron</keyword>
<dbReference type="RefSeq" id="WP_044825767.1">
    <property type="nucleotide sequence ID" value="NZ_CP009687.1"/>
</dbReference>
<protein>
    <submittedName>
        <fullName evidence="4">Benzoyl-CoA reductase/2-hydroxyglutaryl-CoA dehydratase subunit, BcrC/BadD/HgdB</fullName>
    </submittedName>
</protein>
<dbReference type="PANTHER" id="PTHR30548">
    <property type="entry name" value="2-HYDROXYGLUTARYL-COA DEHYDRATASE, D-COMPONENT-RELATED"/>
    <property type="match status" value="1"/>
</dbReference>
<dbReference type="OrthoDB" id="9810278at2"/>
<dbReference type="EMBL" id="CP009687">
    <property type="protein sequence ID" value="AKL94276.1"/>
    <property type="molecule type" value="Genomic_DNA"/>
</dbReference>
<sequence length="382" mass="43410">MNNLPKMFEAFDDARRKGFVEVKKLKEDGKKVVGVYCAYSPSELIMAAGAVPIALCGTSEEPIPAAEKHLPRNLCPLIKSSYGFAITDTCPYFYFSDLLVGETTCDGKKKMYEYLGEIKPMHVMQLPQTNKGEHSFNLWKEEILALKDRLEKEFDVEITEEKLKEAIKSKNEERQVIKEFYELGKLCPSPITGTEMFQVLYGTGFKLNKEQQKQYIKDMIEEVKRNIESNQQKVSKDTPRILITGCPIGGASEKVIKLIEENGGVVVCYENCSGAKPNDRLVDETIDPIDAITDKYLNIPCSVMSPNDERIDLLSRLIDEYKIDGVVEVILQACHTYSVESYRIKKFTNQEKNIPYLNIETDYSQSDIGQLKTRIAAFIEML</sequence>
<dbReference type="Gene3D" id="3.40.50.11890">
    <property type="match status" value="1"/>
</dbReference>
<dbReference type="KEGG" id="cace:CACET_c07660"/>
<name>A0A0D8I7W0_9CLOT</name>
<dbReference type="AlphaFoldDB" id="A0A0D8I7W0"/>
<evidence type="ECO:0000256" key="1">
    <source>
        <dbReference type="ARBA" id="ARBA00001966"/>
    </source>
</evidence>
<keyword evidence="5" id="KW-1185">Reference proteome</keyword>
<dbReference type="NCBIfam" id="NF040772">
    <property type="entry name" value="double_cubane"/>
    <property type="match status" value="1"/>
</dbReference>
<proteinExistence type="inferred from homology"/>
<evidence type="ECO:0000256" key="2">
    <source>
        <dbReference type="ARBA" id="ARBA00005806"/>
    </source>
</evidence>
<comment type="similarity">
    <text evidence="2">Belongs to the FldB/FldC dehydratase alpha/beta subunit family.</text>
</comment>
<comment type="cofactor">
    <cofactor evidence="1">
        <name>[4Fe-4S] cluster</name>
        <dbReference type="ChEBI" id="CHEBI:49883"/>
    </cofactor>
</comment>
<dbReference type="InterPro" id="IPR010327">
    <property type="entry name" value="FldB/FldC_alpha/beta"/>
</dbReference>
<keyword evidence="3" id="KW-0479">Metal-binding</keyword>
<dbReference type="GO" id="GO:0016836">
    <property type="term" value="F:hydro-lyase activity"/>
    <property type="evidence" value="ECO:0007669"/>
    <property type="project" value="UniProtKB-ARBA"/>
</dbReference>
<dbReference type="GO" id="GO:0051536">
    <property type="term" value="F:iron-sulfur cluster binding"/>
    <property type="evidence" value="ECO:0007669"/>
    <property type="project" value="UniProtKB-KW"/>
</dbReference>
<dbReference type="InterPro" id="IPR047678">
    <property type="entry name" value="YjiM-like"/>
</dbReference>
<dbReference type="PANTHER" id="PTHR30548:SF6">
    <property type="entry name" value="DEHYDRATASE SUBUNIT YJIM-RELATED"/>
    <property type="match status" value="1"/>
</dbReference>
<evidence type="ECO:0000313" key="4">
    <source>
        <dbReference type="EMBL" id="AKL94276.1"/>
    </source>
</evidence>
<dbReference type="Pfam" id="PF06050">
    <property type="entry name" value="HGD-D"/>
    <property type="match status" value="1"/>
</dbReference>
<keyword evidence="3" id="KW-0411">Iron-sulfur</keyword>
<evidence type="ECO:0000256" key="3">
    <source>
        <dbReference type="ARBA" id="ARBA00023014"/>
    </source>
</evidence>
<dbReference type="Proteomes" id="UP000035704">
    <property type="component" value="Chromosome"/>
</dbReference>
<gene>
    <name evidence="4" type="ORF">CACET_c07660</name>
</gene>
<organism evidence="4 5">
    <name type="scientific">Clostridium aceticum</name>
    <dbReference type="NCBI Taxonomy" id="84022"/>
    <lineage>
        <taxon>Bacteria</taxon>
        <taxon>Bacillati</taxon>
        <taxon>Bacillota</taxon>
        <taxon>Clostridia</taxon>
        <taxon>Eubacteriales</taxon>
        <taxon>Clostridiaceae</taxon>
        <taxon>Clostridium</taxon>
    </lineage>
</organism>
<reference evidence="4 5" key="1">
    <citation type="submission" date="2014-10" db="EMBL/GenBank/DDBJ databases">
        <title>Genome sequence of Clostridium aceticum DSM 1496.</title>
        <authorList>
            <person name="Poehlein A."/>
            <person name="Schiel-Bengelsdorf B."/>
            <person name="Gottschalk G."/>
            <person name="Duerre P."/>
            <person name="Daniel R."/>
        </authorList>
    </citation>
    <scope>NUCLEOTIDE SEQUENCE [LARGE SCALE GENOMIC DNA]</scope>
    <source>
        <strain evidence="4 5">DSM 1496</strain>
    </source>
</reference>
<accession>A0A0D8I7W0</accession>
<dbReference type="STRING" id="84022.CACET_c07660"/>
<dbReference type="Gene3D" id="3.40.50.11900">
    <property type="match status" value="1"/>
</dbReference>
<dbReference type="Gene3D" id="1.20.1270.370">
    <property type="match status" value="1"/>
</dbReference>